<keyword evidence="2" id="KW-1185">Reference proteome</keyword>
<dbReference type="AlphaFoldDB" id="A0A1H3FGD6"/>
<name>A0A1H3FGD6_ALLWA</name>
<dbReference type="STRING" id="61595.SAMN05421644_11838"/>
<evidence type="ECO:0000313" key="1">
    <source>
        <dbReference type="EMBL" id="SDX89827.1"/>
    </source>
</evidence>
<proteinExistence type="predicted"/>
<accession>A0A1H3FGD6</accession>
<dbReference type="Proteomes" id="UP000198672">
    <property type="component" value="Unassembled WGS sequence"/>
</dbReference>
<dbReference type="EMBL" id="FNOW01000018">
    <property type="protein sequence ID" value="SDX89827.1"/>
    <property type="molecule type" value="Genomic_DNA"/>
</dbReference>
<gene>
    <name evidence="1" type="ORF">SAMN05421644_11838</name>
</gene>
<organism evidence="1 2">
    <name type="scientific">Allochromatium warmingii</name>
    <name type="common">Chromatium warmingii</name>
    <dbReference type="NCBI Taxonomy" id="61595"/>
    <lineage>
        <taxon>Bacteria</taxon>
        <taxon>Pseudomonadati</taxon>
        <taxon>Pseudomonadota</taxon>
        <taxon>Gammaproteobacteria</taxon>
        <taxon>Chromatiales</taxon>
        <taxon>Chromatiaceae</taxon>
        <taxon>Allochromatium</taxon>
    </lineage>
</organism>
<evidence type="ECO:0000313" key="2">
    <source>
        <dbReference type="Proteomes" id="UP000198672"/>
    </source>
</evidence>
<sequence length="84" mass="9555">MQTGERGGYGRASIRWRAFGDNRHSVGFKLLELPAASQTQSFFAAHQALLQQTFGTQVNRLEADIKQFDYQAAREVLRGLRQQK</sequence>
<reference evidence="2" key="1">
    <citation type="submission" date="2016-10" db="EMBL/GenBank/DDBJ databases">
        <authorList>
            <person name="Varghese N."/>
            <person name="Submissions S."/>
        </authorList>
    </citation>
    <scope>NUCLEOTIDE SEQUENCE [LARGE SCALE GENOMIC DNA]</scope>
    <source>
        <strain evidence="2">DSM 173</strain>
    </source>
</reference>
<protein>
    <submittedName>
        <fullName evidence="1">Uncharacterized protein</fullName>
    </submittedName>
</protein>